<dbReference type="PANTHER" id="PTHR48081:SF6">
    <property type="entry name" value="PEPTIDASE S9 PROLYL OLIGOPEPTIDASE CATALYTIC DOMAIN-CONTAINING PROTEIN"/>
    <property type="match status" value="1"/>
</dbReference>
<dbReference type="Gene3D" id="3.40.50.1820">
    <property type="entry name" value="alpha/beta hydrolase"/>
    <property type="match status" value="1"/>
</dbReference>
<dbReference type="InterPro" id="IPR049492">
    <property type="entry name" value="BD-FAE-like_dom"/>
</dbReference>
<feature type="domain" description="BD-FAE-like" evidence="2">
    <location>
        <begin position="15"/>
        <end position="206"/>
    </location>
</feature>
<dbReference type="Proteomes" id="UP000823891">
    <property type="component" value="Unassembled WGS sequence"/>
</dbReference>
<dbReference type="PANTHER" id="PTHR48081">
    <property type="entry name" value="AB HYDROLASE SUPERFAMILY PROTEIN C4A8.06C"/>
    <property type="match status" value="1"/>
</dbReference>
<evidence type="ECO:0000256" key="1">
    <source>
        <dbReference type="ARBA" id="ARBA00022801"/>
    </source>
</evidence>
<comment type="caution">
    <text evidence="3">The sequence shown here is derived from an EMBL/GenBank/DDBJ whole genome shotgun (WGS) entry which is preliminary data.</text>
</comment>
<reference evidence="3" key="2">
    <citation type="submission" date="2021-04" db="EMBL/GenBank/DDBJ databases">
        <authorList>
            <person name="Gilroy R."/>
        </authorList>
    </citation>
    <scope>NUCLEOTIDE SEQUENCE</scope>
    <source>
        <strain evidence="3">USAMLcec2-132</strain>
    </source>
</reference>
<dbReference type="Pfam" id="PF20434">
    <property type="entry name" value="BD-FAE"/>
    <property type="match status" value="1"/>
</dbReference>
<organism evidence="3 4">
    <name type="scientific">Candidatus Eisenbergiella merdavium</name>
    <dbReference type="NCBI Taxonomy" id="2838551"/>
    <lineage>
        <taxon>Bacteria</taxon>
        <taxon>Bacillati</taxon>
        <taxon>Bacillota</taxon>
        <taxon>Clostridia</taxon>
        <taxon>Lachnospirales</taxon>
        <taxon>Lachnospiraceae</taxon>
        <taxon>Eisenbergiella</taxon>
    </lineage>
</organism>
<dbReference type="AlphaFoldDB" id="A0A9D2NFZ7"/>
<evidence type="ECO:0000259" key="2">
    <source>
        <dbReference type="Pfam" id="PF20434"/>
    </source>
</evidence>
<evidence type="ECO:0000313" key="4">
    <source>
        <dbReference type="Proteomes" id="UP000823891"/>
    </source>
</evidence>
<sequence length="270" mass="29749">MEKAAMSPVNKDAVLEIYEPIGGGPNPAVLIYPGGGYRMLSDAEHQPVVEFFRKRGFQPFVLMYSINEEAHYPAPLLEGSRAVWEIRKNAAKYGVNPDQITLVGFSAGAHAATMLATLWQDDASREGTDIPFGGNRPNATVTGYTPTTFEDFFQKPKEILAQAGPGGPENLIGEPGSRWADYASLTSHKFVSQNTPPAFLWKTSSDFPGFSTLYAKACKDAGVECELHIFSDPDRCAALKGLDGYENREDLCNTRLWGEMAVNWLKNLYR</sequence>
<proteinExistence type="predicted"/>
<dbReference type="GO" id="GO:0016787">
    <property type="term" value="F:hydrolase activity"/>
    <property type="evidence" value="ECO:0007669"/>
    <property type="project" value="UniProtKB-KW"/>
</dbReference>
<keyword evidence="1 3" id="KW-0378">Hydrolase</keyword>
<accession>A0A9D2NFZ7</accession>
<dbReference type="InterPro" id="IPR050300">
    <property type="entry name" value="GDXG_lipolytic_enzyme"/>
</dbReference>
<protein>
    <submittedName>
        <fullName evidence="3">Alpha/beta hydrolase</fullName>
    </submittedName>
</protein>
<gene>
    <name evidence="3" type="ORF">H9761_08405</name>
</gene>
<reference evidence="3" key="1">
    <citation type="journal article" date="2021" name="PeerJ">
        <title>Extensive microbial diversity within the chicken gut microbiome revealed by metagenomics and culture.</title>
        <authorList>
            <person name="Gilroy R."/>
            <person name="Ravi A."/>
            <person name="Getino M."/>
            <person name="Pursley I."/>
            <person name="Horton D.L."/>
            <person name="Alikhan N.F."/>
            <person name="Baker D."/>
            <person name="Gharbi K."/>
            <person name="Hall N."/>
            <person name="Watson M."/>
            <person name="Adriaenssens E.M."/>
            <person name="Foster-Nyarko E."/>
            <person name="Jarju S."/>
            <person name="Secka A."/>
            <person name="Antonio M."/>
            <person name="Oren A."/>
            <person name="Chaudhuri R.R."/>
            <person name="La Ragione R."/>
            <person name="Hildebrand F."/>
            <person name="Pallen M.J."/>
        </authorList>
    </citation>
    <scope>NUCLEOTIDE SEQUENCE</scope>
    <source>
        <strain evidence="3">USAMLcec2-132</strain>
    </source>
</reference>
<dbReference type="InterPro" id="IPR029058">
    <property type="entry name" value="AB_hydrolase_fold"/>
</dbReference>
<dbReference type="SUPFAM" id="SSF53474">
    <property type="entry name" value="alpha/beta-Hydrolases"/>
    <property type="match status" value="1"/>
</dbReference>
<dbReference type="EMBL" id="DWWS01000028">
    <property type="protein sequence ID" value="HJC23709.1"/>
    <property type="molecule type" value="Genomic_DNA"/>
</dbReference>
<evidence type="ECO:0000313" key="3">
    <source>
        <dbReference type="EMBL" id="HJC23709.1"/>
    </source>
</evidence>
<name>A0A9D2NFZ7_9FIRM</name>